<sequence length="61" mass="6583">MLWSFVAAPPCRGFPLKVFPAVNAEDSAAAVFAPSIVSEITQPEQKKSSNHVMASTLTRYS</sequence>
<dbReference type="EMBL" id="CAADRP010000225">
    <property type="protein sequence ID" value="VFU25417.1"/>
    <property type="molecule type" value="Genomic_DNA"/>
</dbReference>
<gene>
    <name evidence="1" type="ORF">SVIM_LOCUS58990</name>
</gene>
<proteinExistence type="predicted"/>
<accession>A0A6N2KAI9</accession>
<reference evidence="1" key="1">
    <citation type="submission" date="2019-03" db="EMBL/GenBank/DDBJ databases">
        <authorList>
            <person name="Mank J."/>
            <person name="Almeida P."/>
        </authorList>
    </citation>
    <scope>NUCLEOTIDE SEQUENCE</scope>
    <source>
        <strain evidence="1">78183</strain>
    </source>
</reference>
<name>A0A6N2KAI9_SALVM</name>
<evidence type="ECO:0000313" key="1">
    <source>
        <dbReference type="EMBL" id="VFU25417.1"/>
    </source>
</evidence>
<dbReference type="AlphaFoldDB" id="A0A6N2KAI9"/>
<organism evidence="1">
    <name type="scientific">Salix viminalis</name>
    <name type="common">Common osier</name>
    <name type="synonym">Basket willow</name>
    <dbReference type="NCBI Taxonomy" id="40686"/>
    <lineage>
        <taxon>Eukaryota</taxon>
        <taxon>Viridiplantae</taxon>
        <taxon>Streptophyta</taxon>
        <taxon>Embryophyta</taxon>
        <taxon>Tracheophyta</taxon>
        <taxon>Spermatophyta</taxon>
        <taxon>Magnoliopsida</taxon>
        <taxon>eudicotyledons</taxon>
        <taxon>Gunneridae</taxon>
        <taxon>Pentapetalae</taxon>
        <taxon>rosids</taxon>
        <taxon>fabids</taxon>
        <taxon>Malpighiales</taxon>
        <taxon>Salicaceae</taxon>
        <taxon>Saliceae</taxon>
        <taxon>Salix</taxon>
    </lineage>
</organism>
<protein>
    <submittedName>
        <fullName evidence="1">Uncharacterized protein</fullName>
    </submittedName>
</protein>